<accession>A0A0J9XRN5</accession>
<dbReference type="EMBL" id="LN856891">
    <property type="protein sequence ID" value="CDP93644.1"/>
    <property type="molecule type" value="Genomic_DNA"/>
</dbReference>
<proteinExistence type="predicted"/>
<accession>A0A4E9FQ42</accession>
<evidence type="ECO:0000313" key="1">
    <source>
        <dbReference type="EMBL" id="CDP93644.1"/>
    </source>
</evidence>
<reference evidence="2" key="3">
    <citation type="submission" date="2019-04" db="EMBL/GenBank/DDBJ databases">
        <authorList>
            <person name="Howe K."/>
            <person name="Paulini M."/>
            <person name="Williams G."/>
        </authorList>
    </citation>
    <scope>NUCLEOTIDE SEQUENCE [LARGE SCALE GENOMIC DNA]</scope>
    <source>
        <strain evidence="2">FR3</strain>
    </source>
</reference>
<dbReference type="EMBL" id="CAAKNF010000195">
    <property type="protein sequence ID" value="VIO99214.1"/>
    <property type="molecule type" value="Genomic_DNA"/>
</dbReference>
<evidence type="ECO:0000313" key="3">
    <source>
        <dbReference type="Proteomes" id="UP000006672"/>
    </source>
</evidence>
<dbReference type="RefSeq" id="XP_042938290.1">
    <property type="nucleotide sequence ID" value="XM_043082356.1"/>
</dbReference>
<reference evidence="1 3" key="1">
    <citation type="journal article" date="2007" name="Science">
        <title>Draft genome of the filarial nematode parasite Brugia malayi.</title>
        <authorList>
            <person name="Ghedin E."/>
            <person name="Wang S."/>
            <person name="Spiro D."/>
            <person name="Caler E."/>
            <person name="Zhao Q."/>
            <person name="Crabtree J."/>
            <person name="Allen J.E."/>
            <person name="Delcher A.L."/>
            <person name="Guiliano D.B."/>
            <person name="Miranda-Saavedra D."/>
            <person name="Angiuoli S.V."/>
            <person name="Creasy T."/>
            <person name="Amedeo P."/>
            <person name="Haas B."/>
            <person name="El-Sayed N.M."/>
            <person name="Wortman J.R."/>
            <person name="Feldblyum T."/>
            <person name="Tallon L."/>
            <person name="Schatz M."/>
            <person name="Shumway M."/>
            <person name="Koo H."/>
            <person name="Salzberg S.L."/>
            <person name="Schobel S."/>
            <person name="Pertea M."/>
            <person name="Pop M."/>
            <person name="White O."/>
            <person name="Barton G.J."/>
            <person name="Carlow C.K."/>
            <person name="Crawford M.J."/>
            <person name="Daub J."/>
            <person name="Dimmic M.W."/>
            <person name="Estes C.F."/>
            <person name="Foster J.M."/>
            <person name="Ganatra M."/>
            <person name="Gregory W.F."/>
            <person name="Johnson N.M."/>
            <person name="Jin J."/>
            <person name="Komuniecki R."/>
            <person name="Korf I."/>
            <person name="Kumar S."/>
            <person name="Laney S."/>
            <person name="Li B.W."/>
            <person name="Li W."/>
            <person name="Lindblom T.H."/>
            <person name="Lustigman S."/>
            <person name="Ma D."/>
            <person name="Maina C.V."/>
            <person name="Martin D.M."/>
            <person name="McCarter J.P."/>
            <person name="McReynolds L."/>
            <person name="Mitreva M."/>
            <person name="Nutman T.B."/>
            <person name="Parkinson J."/>
            <person name="Peregrin-Alvarez J.M."/>
            <person name="Poole C."/>
            <person name="Ren Q."/>
            <person name="Saunders L."/>
            <person name="Sluder A.E."/>
            <person name="Smith K."/>
            <person name="Stanke M."/>
            <person name="Unnasch T.R."/>
            <person name="Ware J."/>
            <person name="Wei A.D."/>
            <person name="Weil G."/>
            <person name="Williams D.J."/>
            <person name="Zhang Y."/>
            <person name="Williams S.A."/>
            <person name="Fraser-Liggett C."/>
            <person name="Slatko B."/>
            <person name="Blaxter M.L."/>
            <person name="Scott A.L."/>
        </authorList>
    </citation>
    <scope>NUCLEOTIDE SEQUENCE</scope>
    <source>
        <strain evidence="1 3">FR3</strain>
    </source>
</reference>
<reference evidence="1" key="2">
    <citation type="submission" date="2012-12" db="EMBL/GenBank/DDBJ databases">
        <authorList>
            <person name="Gao Y.W."/>
            <person name="Fan S.T."/>
            <person name="Sun H.T."/>
            <person name="Wang Z."/>
            <person name="Gao X.L."/>
            <person name="Li Y.G."/>
            <person name="Wang T.C."/>
            <person name="Zhang K."/>
            <person name="Xu W.W."/>
            <person name="Yu Z.J."/>
            <person name="Xia X.Z."/>
        </authorList>
    </citation>
    <scope>NUCLEOTIDE SEQUENCE</scope>
    <source>
        <strain evidence="1">FR3</strain>
    </source>
</reference>
<evidence type="ECO:0000313" key="5">
    <source>
        <dbReference type="WormBase" id="Bm1229"/>
    </source>
</evidence>
<dbReference type="AlphaFoldDB" id="A0A0J9XRN5"/>
<keyword evidence="3" id="KW-1185">Reference proteome</keyword>
<dbReference type="WormBase" id="Bm1229">
    <property type="protein sequence ID" value="BM34658"/>
    <property type="gene ID" value="WBGene00221490"/>
</dbReference>
<dbReference type="KEGG" id="bmy:BM_BM1229"/>
<evidence type="ECO:0000313" key="4">
    <source>
        <dbReference type="WBParaSite" id="Bm1229.1"/>
    </source>
</evidence>
<gene>
    <name evidence="1 4 5" type="ORF">Bm1229</name>
    <name evidence="2" type="ORF">BM_BM1229</name>
    <name evidence="1" type="ORF">BM_Bm1229</name>
</gene>
<dbReference type="Proteomes" id="UP000006672">
    <property type="component" value="Unassembled WGS sequence"/>
</dbReference>
<reference evidence="4" key="4">
    <citation type="submission" date="2019-12" db="UniProtKB">
        <authorList>
            <consortium name="WormBaseParasite"/>
        </authorList>
    </citation>
    <scope>IDENTIFICATION</scope>
</reference>
<sequence length="47" mass="5378">MMFMLLVYLISNDYAVGFTMVVMVAQCACINIRSTPFLRNLLPPYSE</sequence>
<organism evidence="1">
    <name type="scientific">Brugia malayi</name>
    <name type="common">Filarial nematode worm</name>
    <dbReference type="NCBI Taxonomy" id="6279"/>
    <lineage>
        <taxon>Eukaryota</taxon>
        <taxon>Metazoa</taxon>
        <taxon>Ecdysozoa</taxon>
        <taxon>Nematoda</taxon>
        <taxon>Chromadorea</taxon>
        <taxon>Rhabditida</taxon>
        <taxon>Spirurina</taxon>
        <taxon>Spiruromorpha</taxon>
        <taxon>Filarioidea</taxon>
        <taxon>Onchocercidae</taxon>
        <taxon>Brugia</taxon>
    </lineage>
</organism>
<dbReference type="WBParaSite" id="Bm1229.1">
    <property type="protein sequence ID" value="Bm1229.1"/>
    <property type="gene ID" value="WBGene00221490"/>
</dbReference>
<name>A0A0J9XRN5_BRUMA</name>
<dbReference type="GeneID" id="66057673"/>
<protein>
    <submittedName>
        <fullName evidence="1 4">Bm1229</fullName>
    </submittedName>
</protein>
<dbReference type="CTD" id="66057673"/>
<evidence type="ECO:0000313" key="2">
    <source>
        <dbReference type="EMBL" id="VIO99214.1"/>
    </source>
</evidence>